<dbReference type="AlphaFoldDB" id="A0AAP3DEW5"/>
<comment type="caution">
    <text evidence="1">The sequence shown here is derived from an EMBL/GenBank/DDBJ whole genome shotgun (WGS) entry which is preliminary data.</text>
</comment>
<sequence>MEIVNNVMDKLKPGTAAVVYVTPKLSENGGSLENSNFVLTHVIQQPFHSMNLAEVQERANR</sequence>
<proteinExistence type="predicted"/>
<dbReference type="EMBL" id="JAPTNE010000007">
    <property type="protein sequence ID" value="MCZ0806591.1"/>
    <property type="molecule type" value="Genomic_DNA"/>
</dbReference>
<name>A0AAP3DEW5_BRELA</name>
<organism evidence="1 2">
    <name type="scientific">Brevibacillus laterosporus</name>
    <name type="common">Bacillus laterosporus</name>
    <dbReference type="NCBI Taxonomy" id="1465"/>
    <lineage>
        <taxon>Bacteria</taxon>
        <taxon>Bacillati</taxon>
        <taxon>Bacillota</taxon>
        <taxon>Bacilli</taxon>
        <taxon>Bacillales</taxon>
        <taxon>Paenibacillaceae</taxon>
        <taxon>Brevibacillus</taxon>
    </lineage>
</organism>
<dbReference type="RefSeq" id="WP_104149807.1">
    <property type="nucleotide sequence ID" value="NZ_JANSGW010000007.1"/>
</dbReference>
<evidence type="ECO:0000313" key="2">
    <source>
        <dbReference type="Proteomes" id="UP001077662"/>
    </source>
</evidence>
<evidence type="ECO:0000313" key="1">
    <source>
        <dbReference type="EMBL" id="MCZ0806591.1"/>
    </source>
</evidence>
<protein>
    <submittedName>
        <fullName evidence="1">Uncharacterized protein</fullName>
    </submittedName>
</protein>
<gene>
    <name evidence="1" type="ORF">O0554_06605</name>
</gene>
<reference evidence="1" key="1">
    <citation type="submission" date="2022-09" db="EMBL/GenBank/DDBJ databases">
        <title>Genome analysis and characterization of larvicidal activity of Brevibacillus strains.</title>
        <authorList>
            <person name="Patrusheva E.V."/>
            <person name="Izotova A.O."/>
            <person name="Toshchakov S.V."/>
            <person name="Sineoky S.P."/>
        </authorList>
    </citation>
    <scope>NUCLEOTIDE SEQUENCE</scope>
    <source>
        <strain evidence="1">VKPM_B-13247</strain>
    </source>
</reference>
<dbReference type="Proteomes" id="UP001077662">
    <property type="component" value="Unassembled WGS sequence"/>
</dbReference>
<accession>A0AAP3DEW5</accession>